<evidence type="ECO:0008006" key="3">
    <source>
        <dbReference type="Google" id="ProtNLM"/>
    </source>
</evidence>
<proteinExistence type="inferred from homology"/>
<dbReference type="PANTHER" id="PTHR35177:SF2">
    <property type="entry name" value="HYDROGENASE MATURATION FACTOR HYBG"/>
    <property type="match status" value="1"/>
</dbReference>
<dbReference type="PANTHER" id="PTHR35177">
    <property type="entry name" value="HYDROGENASE MATURATION FACTOR HYBG"/>
    <property type="match status" value="1"/>
</dbReference>
<name>A0A645IHD9_9ZZZZ</name>
<accession>A0A645IHD9</accession>
<dbReference type="NCBIfam" id="TIGR00074">
    <property type="entry name" value="hypC_hupF"/>
    <property type="match status" value="1"/>
</dbReference>
<reference evidence="2" key="1">
    <citation type="submission" date="2019-08" db="EMBL/GenBank/DDBJ databases">
        <authorList>
            <person name="Kucharzyk K."/>
            <person name="Murdoch R.W."/>
            <person name="Higgins S."/>
            <person name="Loffler F."/>
        </authorList>
    </citation>
    <scope>NUCLEOTIDE SEQUENCE</scope>
</reference>
<dbReference type="InterPro" id="IPR001109">
    <property type="entry name" value="Hydrogenase_HupF/HypC"/>
</dbReference>
<dbReference type="Gene3D" id="2.30.30.140">
    <property type="match status" value="1"/>
</dbReference>
<comment type="caution">
    <text evidence="2">The sequence shown here is derived from an EMBL/GenBank/DDBJ whole genome shotgun (WGS) entry which is preliminary data.</text>
</comment>
<evidence type="ECO:0000313" key="2">
    <source>
        <dbReference type="EMBL" id="MPN50416.1"/>
    </source>
</evidence>
<dbReference type="SUPFAM" id="SSF159127">
    <property type="entry name" value="HupF/HypC-like"/>
    <property type="match status" value="1"/>
</dbReference>
<dbReference type="AlphaFoldDB" id="A0A645IHD9"/>
<dbReference type="GO" id="GO:0051604">
    <property type="term" value="P:protein maturation"/>
    <property type="evidence" value="ECO:0007669"/>
    <property type="project" value="TreeGrafter"/>
</dbReference>
<dbReference type="Pfam" id="PF01455">
    <property type="entry name" value="HupF_HypC"/>
    <property type="match status" value="1"/>
</dbReference>
<evidence type="ECO:0000256" key="1">
    <source>
        <dbReference type="ARBA" id="ARBA00006018"/>
    </source>
</evidence>
<gene>
    <name evidence="2" type="ORF">SDC9_198042</name>
</gene>
<dbReference type="EMBL" id="VSSQ01114584">
    <property type="protein sequence ID" value="MPN50416.1"/>
    <property type="molecule type" value="Genomic_DNA"/>
</dbReference>
<protein>
    <recommendedName>
        <fullName evidence="3">Hydrogenase maturation factor HypC</fullName>
    </recommendedName>
</protein>
<sequence length="69" mass="7901">MKIVELLPESHGKVEYDGVERRISLRLLKQCGIGDYVLVHAGFAIEKLNPEKALEQLQLLRELKRELSS</sequence>
<dbReference type="PRINTS" id="PR00445">
    <property type="entry name" value="HUPFHYPC"/>
</dbReference>
<dbReference type="GO" id="GO:1902670">
    <property type="term" value="F:carbon dioxide binding"/>
    <property type="evidence" value="ECO:0007669"/>
    <property type="project" value="TreeGrafter"/>
</dbReference>
<comment type="similarity">
    <text evidence="1">Belongs to the HupF/HypC family.</text>
</comment>
<dbReference type="GO" id="GO:0005506">
    <property type="term" value="F:iron ion binding"/>
    <property type="evidence" value="ECO:0007669"/>
    <property type="project" value="TreeGrafter"/>
</dbReference>
<organism evidence="2">
    <name type="scientific">bioreactor metagenome</name>
    <dbReference type="NCBI Taxonomy" id="1076179"/>
    <lineage>
        <taxon>unclassified sequences</taxon>
        <taxon>metagenomes</taxon>
        <taxon>ecological metagenomes</taxon>
    </lineage>
</organism>